<dbReference type="Proteomes" id="UP000184520">
    <property type="component" value="Unassembled WGS sequence"/>
</dbReference>
<evidence type="ECO:0000313" key="4">
    <source>
        <dbReference type="Proteomes" id="UP000184520"/>
    </source>
</evidence>
<dbReference type="EMBL" id="FQWD01000007">
    <property type="protein sequence ID" value="SHH20368.1"/>
    <property type="molecule type" value="Genomic_DNA"/>
</dbReference>
<keyword evidence="2" id="KW-0472">Membrane</keyword>
<feature type="region of interest" description="Disordered" evidence="1">
    <location>
        <begin position="37"/>
        <end position="62"/>
    </location>
</feature>
<reference evidence="4" key="1">
    <citation type="submission" date="2016-11" db="EMBL/GenBank/DDBJ databases">
        <authorList>
            <person name="Varghese N."/>
            <person name="Submissions S."/>
        </authorList>
    </citation>
    <scope>NUCLEOTIDE SEQUENCE [LARGE SCALE GENOMIC DNA]</scope>
    <source>
        <strain evidence="4">CGMCC 1.8995</strain>
    </source>
</reference>
<gene>
    <name evidence="3" type="ORF">SAMN05216361_4012</name>
</gene>
<sequence>MNTWFIVGIIVLVLGVIVSNIMLLRYSAKFKLPPAYRVPEKNSQDDEQTPEAETSQHDNNKS</sequence>
<name>A0A1M5R2J9_9ALTE</name>
<dbReference type="Pfam" id="PF11446">
    <property type="entry name" value="DUF2897"/>
    <property type="match status" value="1"/>
</dbReference>
<evidence type="ECO:0000313" key="3">
    <source>
        <dbReference type="EMBL" id="SHH20368.1"/>
    </source>
</evidence>
<keyword evidence="4" id="KW-1185">Reference proteome</keyword>
<evidence type="ECO:0000256" key="1">
    <source>
        <dbReference type="SAM" id="MobiDB-lite"/>
    </source>
</evidence>
<organism evidence="3 4">
    <name type="scientific">Marisediminitalea aggregata</name>
    <dbReference type="NCBI Taxonomy" id="634436"/>
    <lineage>
        <taxon>Bacteria</taxon>
        <taxon>Pseudomonadati</taxon>
        <taxon>Pseudomonadota</taxon>
        <taxon>Gammaproteobacteria</taxon>
        <taxon>Alteromonadales</taxon>
        <taxon>Alteromonadaceae</taxon>
        <taxon>Marisediminitalea</taxon>
    </lineage>
</organism>
<dbReference type="STRING" id="634436.SAMN05216361_4012"/>
<protein>
    <recommendedName>
        <fullName evidence="5">DUF2897 domain-containing protein</fullName>
    </recommendedName>
</protein>
<accession>A0A1M5R2J9</accession>
<evidence type="ECO:0008006" key="5">
    <source>
        <dbReference type="Google" id="ProtNLM"/>
    </source>
</evidence>
<keyword evidence="2" id="KW-1133">Transmembrane helix</keyword>
<proteinExistence type="predicted"/>
<evidence type="ECO:0000256" key="2">
    <source>
        <dbReference type="SAM" id="Phobius"/>
    </source>
</evidence>
<dbReference type="InterPro" id="IPR021550">
    <property type="entry name" value="DUF2897"/>
</dbReference>
<feature type="transmembrane region" description="Helical" evidence="2">
    <location>
        <begin position="6"/>
        <end position="24"/>
    </location>
</feature>
<keyword evidence="2" id="KW-0812">Transmembrane</keyword>
<dbReference type="AlphaFoldDB" id="A0A1M5R2J9"/>
<dbReference type="RefSeq" id="WP_073324959.1">
    <property type="nucleotide sequence ID" value="NZ_FQWD01000007.1"/>
</dbReference>